<dbReference type="Proteomes" id="UP000664940">
    <property type="component" value="Unassembled WGS sequence"/>
</dbReference>
<dbReference type="AlphaFoldDB" id="A0A834DJ74"/>
<evidence type="ECO:0000313" key="2">
    <source>
        <dbReference type="EMBL" id="KAF6081829.1"/>
    </source>
</evidence>
<evidence type="ECO:0000313" key="3">
    <source>
        <dbReference type="Proteomes" id="UP000664940"/>
    </source>
</evidence>
<comment type="caution">
    <text evidence="2">The sequence shown here is derived from an EMBL/GenBank/DDBJ whole genome shotgun (WGS) entry which is preliminary data.</text>
</comment>
<sequence>MWPHWRPGNDSGGFVPPKLAFQSQCVACQVVTEVPWKNVSLGGDQMVAGVGGGQGRPLGKRHLCGSSYRREQEPAGLWDSVLSGGPKSAKTLGVPEGHEGLEPGGELGMGAETPQQDGPLNWPASFPWSSPTCTPRPGTGEGTSGTHPPVWVLVPHLPGSALLP</sequence>
<organism evidence="2 3">
    <name type="scientific">Phyllostomus discolor</name>
    <name type="common">pale spear-nosed bat</name>
    <dbReference type="NCBI Taxonomy" id="89673"/>
    <lineage>
        <taxon>Eukaryota</taxon>
        <taxon>Metazoa</taxon>
        <taxon>Chordata</taxon>
        <taxon>Craniata</taxon>
        <taxon>Vertebrata</taxon>
        <taxon>Euteleostomi</taxon>
        <taxon>Mammalia</taxon>
        <taxon>Eutheria</taxon>
        <taxon>Laurasiatheria</taxon>
        <taxon>Chiroptera</taxon>
        <taxon>Yangochiroptera</taxon>
        <taxon>Phyllostomidae</taxon>
        <taxon>Phyllostominae</taxon>
        <taxon>Phyllostomus</taxon>
    </lineage>
</organism>
<gene>
    <name evidence="2" type="ORF">HJG60_008836</name>
</gene>
<name>A0A834DJ74_9CHIR</name>
<reference evidence="2 3" key="1">
    <citation type="journal article" date="2020" name="Nature">
        <title>Six reference-quality genomes reveal evolution of bat adaptations.</title>
        <authorList>
            <person name="Jebb D."/>
            <person name="Huang Z."/>
            <person name="Pippel M."/>
            <person name="Hughes G.M."/>
            <person name="Lavrichenko K."/>
            <person name="Devanna P."/>
            <person name="Winkler S."/>
            <person name="Jermiin L.S."/>
            <person name="Skirmuntt E.C."/>
            <person name="Katzourakis A."/>
            <person name="Burkitt-Gray L."/>
            <person name="Ray D.A."/>
            <person name="Sullivan K.A.M."/>
            <person name="Roscito J.G."/>
            <person name="Kirilenko B.M."/>
            <person name="Davalos L.M."/>
            <person name="Corthals A.P."/>
            <person name="Power M.L."/>
            <person name="Jones G."/>
            <person name="Ransome R.D."/>
            <person name="Dechmann D.K.N."/>
            <person name="Locatelli A.G."/>
            <person name="Puechmaille S.J."/>
            <person name="Fedrigo O."/>
            <person name="Jarvis E.D."/>
            <person name="Hiller M."/>
            <person name="Vernes S.C."/>
            <person name="Myers E.W."/>
            <person name="Teeling E.C."/>
        </authorList>
    </citation>
    <scope>NUCLEOTIDE SEQUENCE [LARGE SCALE GENOMIC DNA]</scope>
    <source>
        <strain evidence="2">Bat1K_MPI-CBG_1</strain>
    </source>
</reference>
<protein>
    <submittedName>
        <fullName evidence="2">Uncharacterized protein</fullName>
    </submittedName>
</protein>
<proteinExistence type="predicted"/>
<evidence type="ECO:0000256" key="1">
    <source>
        <dbReference type="SAM" id="MobiDB-lite"/>
    </source>
</evidence>
<accession>A0A834DJ74</accession>
<dbReference type="EMBL" id="JABVXQ010000013">
    <property type="protein sequence ID" value="KAF6081829.1"/>
    <property type="molecule type" value="Genomic_DNA"/>
</dbReference>
<feature type="region of interest" description="Disordered" evidence="1">
    <location>
        <begin position="74"/>
        <end position="151"/>
    </location>
</feature>